<proteinExistence type="predicted"/>
<evidence type="ECO:0000313" key="2">
    <source>
        <dbReference type="Proteomes" id="UP000571554"/>
    </source>
</evidence>
<name>A0A7W9WU12_9BURK</name>
<accession>A0A7W9WU12</accession>
<gene>
    <name evidence="1" type="ORF">F4827_005755</name>
</gene>
<dbReference type="EMBL" id="JACHBW010000020">
    <property type="protein sequence ID" value="MBB6105885.1"/>
    <property type="molecule type" value="Genomic_DNA"/>
</dbReference>
<protein>
    <submittedName>
        <fullName evidence="1">Uncharacterized protein</fullName>
    </submittedName>
</protein>
<sequence length="73" mass="7664">MPAWPRDVTGIRSAANHPGFDHMKSRIVIYIVRAALCAVATAAISGCANLHPQPNGPGDCVGPPDYCVPFFGS</sequence>
<organism evidence="1 2">
    <name type="scientific">Paraburkholderia bannensis</name>
    <dbReference type="NCBI Taxonomy" id="765414"/>
    <lineage>
        <taxon>Bacteria</taxon>
        <taxon>Pseudomonadati</taxon>
        <taxon>Pseudomonadota</taxon>
        <taxon>Betaproteobacteria</taxon>
        <taxon>Burkholderiales</taxon>
        <taxon>Burkholderiaceae</taxon>
        <taxon>Paraburkholderia</taxon>
    </lineage>
</organism>
<dbReference type="Proteomes" id="UP000571554">
    <property type="component" value="Unassembled WGS sequence"/>
</dbReference>
<keyword evidence="2" id="KW-1185">Reference proteome</keyword>
<reference evidence="1 2" key="1">
    <citation type="submission" date="2020-08" db="EMBL/GenBank/DDBJ databases">
        <title>Above-ground endophytic microbial communities from plants in different locations in the United States.</title>
        <authorList>
            <person name="Frank C."/>
        </authorList>
    </citation>
    <scope>NUCLEOTIDE SEQUENCE [LARGE SCALE GENOMIC DNA]</scope>
    <source>
        <strain evidence="1 2">WP4_2_2</strain>
    </source>
</reference>
<dbReference type="AlphaFoldDB" id="A0A7W9WU12"/>
<comment type="caution">
    <text evidence="1">The sequence shown here is derived from an EMBL/GenBank/DDBJ whole genome shotgun (WGS) entry which is preliminary data.</text>
</comment>
<dbReference type="RefSeq" id="WP_183729789.1">
    <property type="nucleotide sequence ID" value="NZ_JACHBW010000020.1"/>
</dbReference>
<evidence type="ECO:0000313" key="1">
    <source>
        <dbReference type="EMBL" id="MBB6105885.1"/>
    </source>
</evidence>